<evidence type="ECO:0000256" key="6">
    <source>
        <dbReference type="ARBA" id="ARBA00022723"/>
    </source>
</evidence>
<comment type="similarity">
    <text evidence="2 12">Belongs to the FPP/GGPP synthase family.</text>
</comment>
<dbReference type="EMBL" id="AVBG01000004">
    <property type="protein sequence ID" value="KGP91913.1"/>
    <property type="molecule type" value="Genomic_DNA"/>
</dbReference>
<keyword evidence="7" id="KW-0460">Magnesium</keyword>
<dbReference type="Pfam" id="PF00348">
    <property type="entry name" value="polyprenyl_synt"/>
    <property type="match status" value="1"/>
</dbReference>
<evidence type="ECO:0000256" key="12">
    <source>
        <dbReference type="RuleBase" id="RU004466"/>
    </source>
</evidence>
<dbReference type="EC" id="2.5.1.10" evidence="3"/>
<evidence type="ECO:0000256" key="3">
    <source>
        <dbReference type="ARBA" id="ARBA00012439"/>
    </source>
</evidence>
<keyword evidence="8" id="KW-0414">Isoprene biosynthesis</keyword>
<dbReference type="PROSITE" id="PS00723">
    <property type="entry name" value="POLYPRENYL_SYNTHASE_1"/>
    <property type="match status" value="1"/>
</dbReference>
<dbReference type="GO" id="GO:0005737">
    <property type="term" value="C:cytoplasm"/>
    <property type="evidence" value="ECO:0007669"/>
    <property type="project" value="UniProtKB-ARBA"/>
</dbReference>
<dbReference type="SFLD" id="SFLDS00005">
    <property type="entry name" value="Isoprenoid_Synthase_Type_I"/>
    <property type="match status" value="1"/>
</dbReference>
<sequence length="294" mass="32285">MNQTLGSFLEDKRSMLNQQMEQQIYSMQIPETLRESIMYSIEAGGKRIRPVLLLAANEAFGGEENRAIAPACAVEMVHTYSLIHDDLPAMDDDDVRRGKPTNHVQFDEATAILAGDGLLTAAFHVVTSNDHLSDREKVFLTRELSKASGAEGMVAGQMLDMEAEGQTLTLEGLEAIHRHKTGELIRFSAVAGAFIGGANPSQLHHIETYSKYIGLLFQVQDDILDVVGEEGEIGKPVGSDVSNNKSTYPQLLGLEGAIEHKNQYAERARMALKEAGVESTLLEDLIDFISDRKN</sequence>
<keyword evidence="14" id="KW-1185">Reference proteome</keyword>
<dbReference type="Gene3D" id="1.10.600.10">
    <property type="entry name" value="Farnesyl Diphosphate Synthase"/>
    <property type="match status" value="1"/>
</dbReference>
<dbReference type="Proteomes" id="UP000030153">
    <property type="component" value="Unassembled WGS sequence"/>
</dbReference>
<dbReference type="GO" id="GO:0004337">
    <property type="term" value="F:(2E,6E)-farnesyl diphosphate synthase activity"/>
    <property type="evidence" value="ECO:0007669"/>
    <property type="project" value="UniProtKB-EC"/>
</dbReference>
<dbReference type="FunFam" id="1.10.600.10:FF:000001">
    <property type="entry name" value="Geranylgeranyl diphosphate synthase"/>
    <property type="match status" value="1"/>
</dbReference>
<keyword evidence="6" id="KW-0479">Metal-binding</keyword>
<dbReference type="PROSITE" id="PS00444">
    <property type="entry name" value="POLYPRENYL_SYNTHASE_2"/>
    <property type="match status" value="1"/>
</dbReference>
<evidence type="ECO:0000256" key="5">
    <source>
        <dbReference type="ARBA" id="ARBA00022679"/>
    </source>
</evidence>
<evidence type="ECO:0000313" key="13">
    <source>
        <dbReference type="EMBL" id="KGP91913.1"/>
    </source>
</evidence>
<dbReference type="PANTHER" id="PTHR43281">
    <property type="entry name" value="FARNESYL DIPHOSPHATE SYNTHASE"/>
    <property type="match status" value="1"/>
</dbReference>
<evidence type="ECO:0000256" key="9">
    <source>
        <dbReference type="ARBA" id="ARBA00032380"/>
    </source>
</evidence>
<comment type="catalytic activity">
    <reaction evidence="11">
        <text>isopentenyl diphosphate + (2E)-geranyl diphosphate = (2E,6E)-farnesyl diphosphate + diphosphate</text>
        <dbReference type="Rhea" id="RHEA:19361"/>
        <dbReference type="ChEBI" id="CHEBI:33019"/>
        <dbReference type="ChEBI" id="CHEBI:58057"/>
        <dbReference type="ChEBI" id="CHEBI:128769"/>
        <dbReference type="ChEBI" id="CHEBI:175763"/>
        <dbReference type="EC" id="2.5.1.10"/>
    </reaction>
</comment>
<keyword evidence="5 12" id="KW-0808">Transferase</keyword>
<accession>A0A0A2UYS8</accession>
<dbReference type="InterPro" id="IPR000092">
    <property type="entry name" value="Polyprenyl_synt"/>
</dbReference>
<organism evidence="13 14">
    <name type="scientific">Pontibacillus chungwhensis BH030062</name>
    <dbReference type="NCBI Taxonomy" id="1385513"/>
    <lineage>
        <taxon>Bacteria</taxon>
        <taxon>Bacillati</taxon>
        <taxon>Bacillota</taxon>
        <taxon>Bacilli</taxon>
        <taxon>Bacillales</taxon>
        <taxon>Bacillaceae</taxon>
        <taxon>Pontibacillus</taxon>
    </lineage>
</organism>
<dbReference type="InterPro" id="IPR033749">
    <property type="entry name" value="Polyprenyl_synt_CS"/>
</dbReference>
<dbReference type="NCBIfam" id="NF045485">
    <property type="entry name" value="FPPsyn"/>
    <property type="match status" value="1"/>
</dbReference>
<dbReference type="PANTHER" id="PTHR43281:SF1">
    <property type="entry name" value="FARNESYL DIPHOSPHATE SYNTHASE"/>
    <property type="match status" value="1"/>
</dbReference>
<dbReference type="GO" id="GO:0046872">
    <property type="term" value="F:metal ion binding"/>
    <property type="evidence" value="ECO:0007669"/>
    <property type="project" value="UniProtKB-KW"/>
</dbReference>
<dbReference type="GO" id="GO:0016114">
    <property type="term" value="P:terpenoid biosynthetic process"/>
    <property type="evidence" value="ECO:0007669"/>
    <property type="project" value="UniProtKB-ARBA"/>
</dbReference>
<dbReference type="SFLD" id="SFLDG01017">
    <property type="entry name" value="Polyprenyl_Transferase_Like"/>
    <property type="match status" value="1"/>
</dbReference>
<proteinExistence type="inferred from homology"/>
<dbReference type="CDD" id="cd00685">
    <property type="entry name" value="Trans_IPPS_HT"/>
    <property type="match status" value="1"/>
</dbReference>
<comment type="cofactor">
    <cofactor evidence="1">
        <name>Mg(2+)</name>
        <dbReference type="ChEBI" id="CHEBI:18420"/>
    </cofactor>
</comment>
<dbReference type="eggNOG" id="COG0142">
    <property type="taxonomic scope" value="Bacteria"/>
</dbReference>
<gene>
    <name evidence="13" type="ORF">N780_16330</name>
</gene>
<dbReference type="InterPro" id="IPR008949">
    <property type="entry name" value="Isoprenoid_synthase_dom_sf"/>
</dbReference>
<evidence type="ECO:0000256" key="8">
    <source>
        <dbReference type="ARBA" id="ARBA00023229"/>
    </source>
</evidence>
<dbReference type="RefSeq" id="WP_036782050.1">
    <property type="nucleotide sequence ID" value="NZ_AVBG01000004.1"/>
</dbReference>
<dbReference type="InterPro" id="IPR053378">
    <property type="entry name" value="Prenyl_diphosphate_synthase"/>
</dbReference>
<dbReference type="SUPFAM" id="SSF48576">
    <property type="entry name" value="Terpenoid synthases"/>
    <property type="match status" value="1"/>
</dbReference>
<evidence type="ECO:0000256" key="2">
    <source>
        <dbReference type="ARBA" id="ARBA00006706"/>
    </source>
</evidence>
<reference evidence="13 14" key="1">
    <citation type="submission" date="2013-08" db="EMBL/GenBank/DDBJ databases">
        <title>Genome of Pontibacillus chungwhensis.</title>
        <authorList>
            <person name="Wang Q."/>
            <person name="Wang G."/>
        </authorList>
    </citation>
    <scope>NUCLEOTIDE SEQUENCE [LARGE SCALE GENOMIC DNA]</scope>
    <source>
        <strain evidence="13 14">BH030062</strain>
    </source>
</reference>
<dbReference type="STRING" id="1385513.N780_16330"/>
<comment type="caution">
    <text evidence="13">The sequence shown here is derived from an EMBL/GenBank/DDBJ whole genome shotgun (WGS) entry which is preliminary data.</text>
</comment>
<evidence type="ECO:0000256" key="1">
    <source>
        <dbReference type="ARBA" id="ARBA00001946"/>
    </source>
</evidence>
<evidence type="ECO:0000256" key="4">
    <source>
        <dbReference type="ARBA" id="ARBA00015100"/>
    </source>
</evidence>
<evidence type="ECO:0000256" key="7">
    <source>
        <dbReference type="ARBA" id="ARBA00022842"/>
    </source>
</evidence>
<protein>
    <recommendedName>
        <fullName evidence="4">Farnesyl diphosphate synthase</fullName>
        <ecNumber evidence="3">2.5.1.10</ecNumber>
    </recommendedName>
    <alternativeName>
        <fullName evidence="10">(2E,6E)-farnesyl diphosphate synthase</fullName>
    </alternativeName>
    <alternativeName>
        <fullName evidence="9">Geranyltranstransferase</fullName>
    </alternativeName>
</protein>
<evidence type="ECO:0000256" key="10">
    <source>
        <dbReference type="ARBA" id="ARBA00032873"/>
    </source>
</evidence>
<dbReference type="AlphaFoldDB" id="A0A0A2UYS8"/>
<evidence type="ECO:0000313" key="14">
    <source>
        <dbReference type="Proteomes" id="UP000030153"/>
    </source>
</evidence>
<name>A0A0A2UYS8_9BACI</name>
<evidence type="ECO:0000256" key="11">
    <source>
        <dbReference type="ARBA" id="ARBA00049399"/>
    </source>
</evidence>